<dbReference type="Gene3D" id="3.90.1560.10">
    <property type="entry name" value="ComB-like"/>
    <property type="match status" value="1"/>
</dbReference>
<dbReference type="SUPFAM" id="SSF142823">
    <property type="entry name" value="ComB-like"/>
    <property type="match status" value="1"/>
</dbReference>
<reference evidence="8 9" key="1">
    <citation type="submission" date="2024-02" db="EMBL/GenBank/DDBJ databases">
        <title>A nitrogen-fixing paenibacillus bacterium.</title>
        <authorList>
            <person name="Zhang W.L."/>
            <person name="Chen S.F."/>
        </authorList>
    </citation>
    <scope>NUCLEOTIDE SEQUENCE [LARGE SCALE GENOMIC DNA]</scope>
    <source>
        <strain evidence="8 9">M1</strain>
    </source>
</reference>
<comment type="cofactor">
    <cofactor evidence="1">
        <name>Mg(2+)</name>
        <dbReference type="ChEBI" id="CHEBI:18420"/>
    </cofactor>
</comment>
<dbReference type="Proteomes" id="UP001306950">
    <property type="component" value="Unassembled WGS sequence"/>
</dbReference>
<evidence type="ECO:0000256" key="5">
    <source>
        <dbReference type="ARBA" id="ARBA00022801"/>
    </source>
</evidence>
<keyword evidence="5" id="KW-0378">Hydrolase</keyword>
<dbReference type="InterPro" id="IPR005238">
    <property type="entry name" value="ComB-like"/>
</dbReference>
<keyword evidence="9" id="KW-1185">Reference proteome</keyword>
<organism evidence="8 9">
    <name type="scientific">Paenibacillus haidiansis</name>
    <dbReference type="NCBI Taxonomy" id="1574488"/>
    <lineage>
        <taxon>Bacteria</taxon>
        <taxon>Bacillati</taxon>
        <taxon>Bacillota</taxon>
        <taxon>Bacilli</taxon>
        <taxon>Bacillales</taxon>
        <taxon>Paenibacillaceae</taxon>
        <taxon>Paenibacillus</taxon>
    </lineage>
</organism>
<gene>
    <name evidence="8" type="ORF">V3851_15120</name>
</gene>
<evidence type="ECO:0000256" key="4">
    <source>
        <dbReference type="ARBA" id="ARBA00021948"/>
    </source>
</evidence>
<proteinExistence type="inferred from homology"/>
<evidence type="ECO:0000256" key="3">
    <source>
        <dbReference type="ARBA" id="ARBA00012953"/>
    </source>
</evidence>
<dbReference type="RefSeq" id="WP_331847390.1">
    <property type="nucleotide sequence ID" value="NZ_JAZHPZ010000007.1"/>
</dbReference>
<protein>
    <recommendedName>
        <fullName evidence="4">Probable 2-phosphosulfolactate phosphatase</fullName>
        <ecNumber evidence="3">3.1.3.71</ecNumber>
    </recommendedName>
</protein>
<evidence type="ECO:0000256" key="6">
    <source>
        <dbReference type="ARBA" id="ARBA00022842"/>
    </source>
</evidence>
<evidence type="ECO:0000313" key="8">
    <source>
        <dbReference type="EMBL" id="MEF2967167.1"/>
    </source>
</evidence>
<comment type="similarity">
    <text evidence="2">Belongs to the ComB family.</text>
</comment>
<evidence type="ECO:0000256" key="7">
    <source>
        <dbReference type="ARBA" id="ARBA00033711"/>
    </source>
</evidence>
<keyword evidence="6" id="KW-0460">Magnesium</keyword>
<accession>A0ABU7VTZ0</accession>
<dbReference type="PANTHER" id="PTHR37311:SF1">
    <property type="entry name" value="2-PHOSPHOSULFOLACTATE PHOSPHATASE-RELATED"/>
    <property type="match status" value="1"/>
</dbReference>
<evidence type="ECO:0000256" key="1">
    <source>
        <dbReference type="ARBA" id="ARBA00001946"/>
    </source>
</evidence>
<dbReference type="EMBL" id="JAZHPZ010000007">
    <property type="protein sequence ID" value="MEF2967167.1"/>
    <property type="molecule type" value="Genomic_DNA"/>
</dbReference>
<sequence length="248" mass="26914">MTLRIIQGHRPIPGPSQINIVIDVIRAFTVAHYAFIKGVEGIVLAGNPEEAFRLKQRNPEFLLAGEIGGLHVQGFDLDNSPERLTKRDDLEGKYLIQMTTNGVKATLNALNADCTFVTGFSNAKTTAEFIKSKFGATGRTGAVNIIASHPSGDDDLACAQYMAGILRGLNVPSADQTMERIRASEAAQKFYDVNKPEFLAEDISLCAKEISSDFVMKVNRNTVPLIEKVRVEGGPIPVSAAHFVNAVK</sequence>
<dbReference type="InterPro" id="IPR036702">
    <property type="entry name" value="ComB-like_sf"/>
</dbReference>
<comment type="catalytic activity">
    <reaction evidence="7">
        <text>(2R)-O-phospho-3-sulfolactate + H2O = (2R)-3-sulfolactate + phosphate</text>
        <dbReference type="Rhea" id="RHEA:23416"/>
        <dbReference type="ChEBI" id="CHEBI:15377"/>
        <dbReference type="ChEBI" id="CHEBI:15597"/>
        <dbReference type="ChEBI" id="CHEBI:43474"/>
        <dbReference type="ChEBI" id="CHEBI:58738"/>
        <dbReference type="EC" id="3.1.3.71"/>
    </reaction>
</comment>
<comment type="caution">
    <text evidence="8">The sequence shown here is derived from an EMBL/GenBank/DDBJ whole genome shotgun (WGS) entry which is preliminary data.</text>
</comment>
<dbReference type="PANTHER" id="PTHR37311">
    <property type="entry name" value="2-PHOSPHOSULFOLACTATE PHOSPHATASE-RELATED"/>
    <property type="match status" value="1"/>
</dbReference>
<name>A0ABU7VTZ0_9BACL</name>
<evidence type="ECO:0000313" key="9">
    <source>
        <dbReference type="Proteomes" id="UP001306950"/>
    </source>
</evidence>
<evidence type="ECO:0000256" key="2">
    <source>
        <dbReference type="ARBA" id="ARBA00009997"/>
    </source>
</evidence>
<dbReference type="EC" id="3.1.3.71" evidence="3"/>
<dbReference type="Pfam" id="PF04029">
    <property type="entry name" value="2-ph_phosp"/>
    <property type="match status" value="1"/>
</dbReference>